<dbReference type="InterPro" id="IPR008758">
    <property type="entry name" value="Peptidase_S28"/>
</dbReference>
<dbReference type="Pfam" id="PF05577">
    <property type="entry name" value="Peptidase_S28"/>
    <property type="match status" value="1"/>
</dbReference>
<evidence type="ECO:0000256" key="4">
    <source>
        <dbReference type="ARBA" id="ARBA00022801"/>
    </source>
</evidence>
<evidence type="ECO:0000256" key="6">
    <source>
        <dbReference type="SAM" id="SignalP"/>
    </source>
</evidence>
<dbReference type="GO" id="GO:0006508">
    <property type="term" value="P:proteolysis"/>
    <property type="evidence" value="ECO:0007669"/>
    <property type="project" value="UniProtKB-KW"/>
</dbReference>
<evidence type="ECO:0000256" key="3">
    <source>
        <dbReference type="ARBA" id="ARBA00022729"/>
    </source>
</evidence>
<comment type="similarity">
    <text evidence="1">Belongs to the peptidase S28 family.</text>
</comment>
<protein>
    <submittedName>
        <fullName evidence="7">Putative prolylcarboxypeptidase</fullName>
    </submittedName>
</protein>
<name>A0A147BP75_IXORI</name>
<keyword evidence="7" id="KW-0121">Carboxypeptidase</keyword>
<keyword evidence="3 6" id="KW-0732">Signal</keyword>
<feature type="signal peptide" evidence="6">
    <location>
        <begin position="1"/>
        <end position="17"/>
    </location>
</feature>
<keyword evidence="2" id="KW-0645">Protease</keyword>
<evidence type="ECO:0000313" key="7">
    <source>
        <dbReference type="EMBL" id="JAR92570.1"/>
    </source>
</evidence>
<dbReference type="InterPro" id="IPR029058">
    <property type="entry name" value="AB_hydrolase_fold"/>
</dbReference>
<accession>A0A147BP75</accession>
<feature type="non-terminal residue" evidence="7">
    <location>
        <position position="1"/>
    </location>
</feature>
<evidence type="ECO:0000256" key="5">
    <source>
        <dbReference type="ARBA" id="ARBA00023180"/>
    </source>
</evidence>
<keyword evidence="4" id="KW-0378">Hydrolase</keyword>
<dbReference type="Gene3D" id="1.20.120.980">
    <property type="entry name" value="Serine carboxypeptidase S28, SKS domain"/>
    <property type="match status" value="1"/>
</dbReference>
<feature type="chain" id="PRO_5007542830" evidence="6">
    <location>
        <begin position="18"/>
        <end position="502"/>
    </location>
</feature>
<dbReference type="GO" id="GO:0008239">
    <property type="term" value="F:dipeptidyl-peptidase activity"/>
    <property type="evidence" value="ECO:0007669"/>
    <property type="project" value="TreeGrafter"/>
</dbReference>
<dbReference type="GO" id="GO:0004180">
    <property type="term" value="F:carboxypeptidase activity"/>
    <property type="evidence" value="ECO:0007669"/>
    <property type="project" value="UniProtKB-KW"/>
</dbReference>
<evidence type="ECO:0000256" key="2">
    <source>
        <dbReference type="ARBA" id="ARBA00022670"/>
    </source>
</evidence>
<reference evidence="7" key="1">
    <citation type="journal article" date="2018" name="PLoS Negl. Trop. Dis.">
        <title>Sialome diversity of ticks revealed by RNAseq of single tick salivary glands.</title>
        <authorList>
            <person name="Perner J."/>
            <person name="Kropackova S."/>
            <person name="Kopacek P."/>
            <person name="Ribeiro J.M."/>
        </authorList>
    </citation>
    <scope>NUCLEOTIDE SEQUENCE</scope>
    <source>
        <strain evidence="7">Siblings of single egg batch collected in Ceske Budejovice</strain>
        <tissue evidence="7">Salivary glands</tissue>
    </source>
</reference>
<organism evidence="7">
    <name type="scientific">Ixodes ricinus</name>
    <name type="common">Common tick</name>
    <name type="synonym">Acarus ricinus</name>
    <dbReference type="NCBI Taxonomy" id="34613"/>
    <lineage>
        <taxon>Eukaryota</taxon>
        <taxon>Metazoa</taxon>
        <taxon>Ecdysozoa</taxon>
        <taxon>Arthropoda</taxon>
        <taxon>Chelicerata</taxon>
        <taxon>Arachnida</taxon>
        <taxon>Acari</taxon>
        <taxon>Parasitiformes</taxon>
        <taxon>Ixodida</taxon>
        <taxon>Ixodoidea</taxon>
        <taxon>Ixodidae</taxon>
        <taxon>Ixodinae</taxon>
        <taxon>Ixodes</taxon>
    </lineage>
</organism>
<dbReference type="EMBL" id="GEGO01002834">
    <property type="protein sequence ID" value="JAR92570.1"/>
    <property type="molecule type" value="Transcribed_RNA"/>
</dbReference>
<keyword evidence="5" id="KW-0325">Glycoprotein</keyword>
<evidence type="ECO:0000256" key="1">
    <source>
        <dbReference type="ARBA" id="ARBA00011079"/>
    </source>
</evidence>
<sequence>LASKTTILLWGLCASLGASVDIFKEYSFTTRVDHFAYHDERTYEMRYFVCDMYWKTGGGPVFFYTGSKDSFEDLITKTGVVQEWAPDFNALVVFAEHRFYGDSLPFGKSAFQSPAKLGYLTTEQALADYADLVLYLRRTLPGAERCPFVAFGGGYGGILAALLRIKYPHLIEAALSSSAPMRVFAGLTPCSAYLRAVTEAFERESAACAAAIRQSWALLESTASTNRGLRDLQKTFNLCQNIDRSRYSILRDWIHMAYETLARDNYADPSLSGSSLPPYPVKEACSLLTPSDSNGTAPLELVAGVTNLCYNFAGKLRCNDILNIPTSSYSMGFQKCTELVHPVCSDGVADMFYPSVWDQAQETEKCRKTYGVRSDITKGYLFFGGGNLPSASKVIFSNGDRDPWNVYGIKDPPSDETVVLVIEGAAHHEDLRFSSPNDSDALRTARSVAKNYIRQWIAETSNTSDTQPEIPEISQNSTSSRIESGPKYVLALLSAMALTALR</sequence>
<dbReference type="PANTHER" id="PTHR11010">
    <property type="entry name" value="PROTEASE S28 PRO-X CARBOXYPEPTIDASE-RELATED"/>
    <property type="match status" value="1"/>
</dbReference>
<dbReference type="SUPFAM" id="SSF53474">
    <property type="entry name" value="alpha/beta-Hydrolases"/>
    <property type="match status" value="1"/>
</dbReference>
<proteinExistence type="inferred from homology"/>
<dbReference type="Gene3D" id="3.40.50.1820">
    <property type="entry name" value="alpha/beta hydrolase"/>
    <property type="match status" value="1"/>
</dbReference>
<dbReference type="AlphaFoldDB" id="A0A147BP75"/>
<dbReference type="PANTHER" id="PTHR11010:SF120">
    <property type="entry name" value="LYSOSOMAL PRO-X CARBOXYPEPTIDASE"/>
    <property type="match status" value="1"/>
</dbReference>
<dbReference type="InterPro" id="IPR042269">
    <property type="entry name" value="Ser_carbopepase_S28_SKS"/>
</dbReference>
<dbReference type="GO" id="GO:0070008">
    <property type="term" value="F:serine-type exopeptidase activity"/>
    <property type="evidence" value="ECO:0007669"/>
    <property type="project" value="InterPro"/>
</dbReference>